<dbReference type="AlphaFoldDB" id="A0AAE3UCU2"/>
<evidence type="ECO:0000256" key="2">
    <source>
        <dbReference type="SAM" id="Phobius"/>
    </source>
</evidence>
<comment type="caution">
    <text evidence="3">The sequence shown here is derived from an EMBL/GenBank/DDBJ whole genome shotgun (WGS) entry which is preliminary data.</text>
</comment>
<keyword evidence="2" id="KW-0472">Membrane</keyword>
<dbReference type="EMBL" id="JASJOU010000002">
    <property type="protein sequence ID" value="MDJ1500475.1"/>
    <property type="molecule type" value="Genomic_DNA"/>
</dbReference>
<keyword evidence="4" id="KW-1185">Reference proteome</keyword>
<sequence length="90" mass="10683">MEVEVKNSNRDFMRNINTLVLGILTVLITWFGNTVMELKDSVKDLSSEIKVLQTKNDNLKEKNDDLKYKVEQWEKKLEDIRETAKRNRLQ</sequence>
<dbReference type="GO" id="GO:0043565">
    <property type="term" value="F:sequence-specific DNA binding"/>
    <property type="evidence" value="ECO:0007669"/>
    <property type="project" value="InterPro"/>
</dbReference>
<feature type="coiled-coil region" evidence="1">
    <location>
        <begin position="35"/>
        <end position="90"/>
    </location>
</feature>
<proteinExistence type="predicted"/>
<accession>A0AAE3UCU2</accession>
<keyword evidence="2" id="KW-1133">Transmembrane helix</keyword>
<evidence type="ECO:0000313" key="3">
    <source>
        <dbReference type="EMBL" id="MDJ1500475.1"/>
    </source>
</evidence>
<dbReference type="Proteomes" id="UP001232063">
    <property type="component" value="Unassembled WGS sequence"/>
</dbReference>
<organism evidence="3 4">
    <name type="scientific">Xanthocytophaga agilis</name>
    <dbReference type="NCBI Taxonomy" id="3048010"/>
    <lineage>
        <taxon>Bacteria</taxon>
        <taxon>Pseudomonadati</taxon>
        <taxon>Bacteroidota</taxon>
        <taxon>Cytophagia</taxon>
        <taxon>Cytophagales</taxon>
        <taxon>Rhodocytophagaceae</taxon>
        <taxon>Xanthocytophaga</taxon>
    </lineage>
</organism>
<dbReference type="Gene3D" id="1.20.58.200">
    <property type="entry name" value="Translin, domain 2"/>
    <property type="match status" value="1"/>
</dbReference>
<dbReference type="InterPro" id="IPR016069">
    <property type="entry name" value="Translin_C"/>
</dbReference>
<protein>
    <submittedName>
        <fullName evidence="3">Uncharacterized protein</fullName>
    </submittedName>
</protein>
<evidence type="ECO:0000256" key="1">
    <source>
        <dbReference type="SAM" id="Coils"/>
    </source>
</evidence>
<reference evidence="3" key="1">
    <citation type="submission" date="2023-05" db="EMBL/GenBank/DDBJ databases">
        <authorList>
            <person name="Zhang X."/>
        </authorList>
    </citation>
    <scope>NUCLEOTIDE SEQUENCE</scope>
    <source>
        <strain evidence="3">BD1B2-1</strain>
    </source>
</reference>
<feature type="transmembrane region" description="Helical" evidence="2">
    <location>
        <begin position="12"/>
        <end position="32"/>
    </location>
</feature>
<evidence type="ECO:0000313" key="4">
    <source>
        <dbReference type="Proteomes" id="UP001232063"/>
    </source>
</evidence>
<keyword evidence="1" id="KW-0175">Coiled coil</keyword>
<name>A0AAE3UCU2_9BACT</name>
<gene>
    <name evidence="3" type="ORF">QNI22_07460</name>
</gene>
<keyword evidence="2" id="KW-0812">Transmembrane</keyword>